<dbReference type="STRING" id="1797298.A2988_01240"/>
<gene>
    <name evidence="1" type="ORF">A2988_01240</name>
</gene>
<accession>A0A1F5BTZ0</accession>
<sequence length="282" mass="33120">MKDIVDRLKIRYEAALQSSSDSLFYQNVHAYIDFIVKTPVLSAIMDKGEEEYHNKHSEIVHVRALTDQKADEKEQLINRLERFSLFAAHYCTLLIKIYNPIEDYKNSTEPDAEQDPVALLMLKGIKNINTQRWGQKTLEIYNGHYDGKRKSYEDDLRQFHVDFLTEIEKVETIKEKPKISFDKENSILHIDDKDVHIKLKNDKPNDHYVLEYIFENEEGLKEKSFYSDIIKIKFEREKVDNMSLYRSCKAISRKVSEQAGLSNFLVIKSGKTGYTHINPDYL</sequence>
<organism evidence="1 2">
    <name type="scientific">Candidatus Azambacteria bacterium RIFCSPLOWO2_01_FULL_46_25</name>
    <dbReference type="NCBI Taxonomy" id="1797298"/>
    <lineage>
        <taxon>Bacteria</taxon>
        <taxon>Candidatus Azamiibacteriota</taxon>
    </lineage>
</organism>
<reference evidence="1 2" key="1">
    <citation type="journal article" date="2016" name="Nat. Commun.">
        <title>Thousands of microbial genomes shed light on interconnected biogeochemical processes in an aquifer system.</title>
        <authorList>
            <person name="Anantharaman K."/>
            <person name="Brown C.T."/>
            <person name="Hug L.A."/>
            <person name="Sharon I."/>
            <person name="Castelle C.J."/>
            <person name="Probst A.J."/>
            <person name="Thomas B.C."/>
            <person name="Singh A."/>
            <person name="Wilkins M.J."/>
            <person name="Karaoz U."/>
            <person name="Brodie E.L."/>
            <person name="Williams K.H."/>
            <person name="Hubbard S.S."/>
            <person name="Banfield J.F."/>
        </authorList>
    </citation>
    <scope>NUCLEOTIDE SEQUENCE [LARGE SCALE GENOMIC DNA]</scope>
</reference>
<dbReference type="Proteomes" id="UP000176650">
    <property type="component" value="Unassembled WGS sequence"/>
</dbReference>
<name>A0A1F5BTZ0_9BACT</name>
<dbReference type="AlphaFoldDB" id="A0A1F5BTZ0"/>
<evidence type="ECO:0000313" key="2">
    <source>
        <dbReference type="Proteomes" id="UP000176650"/>
    </source>
</evidence>
<dbReference type="EMBL" id="MEYS01000002">
    <property type="protein sequence ID" value="OGD34092.1"/>
    <property type="molecule type" value="Genomic_DNA"/>
</dbReference>
<comment type="caution">
    <text evidence="1">The sequence shown here is derived from an EMBL/GenBank/DDBJ whole genome shotgun (WGS) entry which is preliminary data.</text>
</comment>
<proteinExistence type="predicted"/>
<evidence type="ECO:0000313" key="1">
    <source>
        <dbReference type="EMBL" id="OGD34092.1"/>
    </source>
</evidence>
<protein>
    <submittedName>
        <fullName evidence="1">Uncharacterized protein</fullName>
    </submittedName>
</protein>